<organism evidence="1 2">
    <name type="scientific">Methanooceanicella nereidis</name>
    <dbReference type="NCBI Taxonomy" id="2052831"/>
    <lineage>
        <taxon>Archaea</taxon>
        <taxon>Methanobacteriati</taxon>
        <taxon>Methanobacteriota</taxon>
        <taxon>Stenosarchaea group</taxon>
        <taxon>Methanomicrobia</taxon>
        <taxon>Methanocellales</taxon>
        <taxon>Methanocellaceae</taxon>
        <taxon>Methanooceanicella</taxon>
    </lineage>
</organism>
<sequence length="358" mass="40854">MKLLIDIGHPAHVHFFKNTIKTMEKDGHEVLVTARVKDVAVDLLMEYNIKHVVISKQGTSTGGLLKEWIIRDYDVFRIARKFKPDILTGMLNPCVAHASRLLGKKAIIFNDSEVVNSTAKITYPFCDAILTPSNFSKDLGYKQVRFNGYKELAYLHPNRFTPNPAVLDELNLTKDDKFVIVRFVAWKAGHDLGQKGLNLENKIQLVNELSNYTKVFITSESKLPDQLDQYRVKVSPSKMHDLLYYANFIVGDSQTMTTEAAVLGTPAIRSNTFVGANDMNNFIELEQKYGLIFNLSNPQEAIDKAVELAQTSNIKQQWNSKRYSLLKDKMDVTSFMVWFFENYPSSQIEMNKIGHQFK</sequence>
<keyword evidence="2" id="KW-1185">Reference proteome</keyword>
<evidence type="ECO:0000313" key="2">
    <source>
        <dbReference type="Proteomes" id="UP001320159"/>
    </source>
</evidence>
<proteinExistence type="predicted"/>
<name>A0AAP2W625_9EURY</name>
<dbReference type="SUPFAM" id="SSF53756">
    <property type="entry name" value="UDP-Glycosyltransferase/glycogen phosphorylase"/>
    <property type="match status" value="1"/>
</dbReference>
<dbReference type="AlphaFoldDB" id="A0AAP2W625"/>
<dbReference type="EMBL" id="PGCK01000005">
    <property type="protein sequence ID" value="MCD1294913.1"/>
    <property type="molecule type" value="Genomic_DNA"/>
</dbReference>
<dbReference type="PANTHER" id="PTHR39662:SF1">
    <property type="entry name" value="DUF354 DOMAIN-CONTAINING PROTEIN"/>
    <property type="match status" value="1"/>
</dbReference>
<evidence type="ECO:0008006" key="3">
    <source>
        <dbReference type="Google" id="ProtNLM"/>
    </source>
</evidence>
<dbReference type="InterPro" id="IPR007152">
    <property type="entry name" value="DUF354"/>
</dbReference>
<dbReference type="PANTHER" id="PTHR39662">
    <property type="entry name" value="DUF354 DOMAIN-CONTAINING PROTEIN-RELATED"/>
    <property type="match status" value="1"/>
</dbReference>
<evidence type="ECO:0000313" key="1">
    <source>
        <dbReference type="EMBL" id="MCD1294913.1"/>
    </source>
</evidence>
<gene>
    <name evidence="1" type="ORF">CUJ83_07870</name>
</gene>
<accession>A0AAP2W625</accession>
<dbReference type="Pfam" id="PF04007">
    <property type="entry name" value="DUF354"/>
    <property type="match status" value="1"/>
</dbReference>
<reference evidence="1 2" key="1">
    <citation type="submission" date="2017-11" db="EMBL/GenBank/DDBJ databases">
        <title>Isolation and Characterization of Family Methanocellaceae Species from Potential Methane Hydrate Area Offshore Southwestern Taiwan.</title>
        <authorList>
            <person name="Zhang W.-L."/>
            <person name="Chen W.-C."/>
            <person name="Lai M.-C."/>
            <person name="Chen S.-C."/>
        </authorList>
    </citation>
    <scope>NUCLEOTIDE SEQUENCE [LARGE SCALE GENOMIC DNA]</scope>
    <source>
        <strain evidence="1 2">CWC-04</strain>
    </source>
</reference>
<comment type="caution">
    <text evidence="1">The sequence shown here is derived from an EMBL/GenBank/DDBJ whole genome shotgun (WGS) entry which is preliminary data.</text>
</comment>
<protein>
    <recommendedName>
        <fullName evidence="3">DUF354 domain-containing protein</fullName>
    </recommendedName>
</protein>
<dbReference type="PIRSF" id="PIRSF005357">
    <property type="entry name" value="UCP005357"/>
    <property type="match status" value="1"/>
</dbReference>
<dbReference type="Proteomes" id="UP001320159">
    <property type="component" value="Unassembled WGS sequence"/>
</dbReference>